<feature type="transmembrane region" description="Helical" evidence="1">
    <location>
        <begin position="6"/>
        <end position="23"/>
    </location>
</feature>
<dbReference type="RefSeq" id="WP_014022326.1">
    <property type="nucleotide sequence ID" value="NC_015914.1"/>
</dbReference>
<dbReference type="EMBL" id="CP002955">
    <property type="protein sequence ID" value="AEL28042.1"/>
    <property type="molecule type" value="Genomic_DNA"/>
</dbReference>
<reference evidence="3" key="1">
    <citation type="submission" date="2011-07" db="EMBL/GenBank/DDBJ databases">
        <title>The complete genome of Cyclobacterium marinum DSM 745.</title>
        <authorList>
            <person name="Lucas S."/>
            <person name="Han J."/>
            <person name="Lapidus A."/>
            <person name="Bruce D."/>
            <person name="Goodwin L."/>
            <person name="Pitluck S."/>
            <person name="Peters L."/>
            <person name="Kyrpides N."/>
            <person name="Mavromatis K."/>
            <person name="Ivanova N."/>
            <person name="Ovchinnikova G."/>
            <person name="Chertkov O."/>
            <person name="Detter J.C."/>
            <person name="Tapia R."/>
            <person name="Han C."/>
            <person name="Land M."/>
            <person name="Hauser L."/>
            <person name="Markowitz V."/>
            <person name="Cheng J.-F."/>
            <person name="Hugenholtz P."/>
            <person name="Woyke T."/>
            <person name="Wu D."/>
            <person name="Tindall B."/>
            <person name="Schuetze A."/>
            <person name="Brambilla E."/>
            <person name="Klenk H.-P."/>
            <person name="Eisen J.A."/>
        </authorList>
    </citation>
    <scope>NUCLEOTIDE SEQUENCE [LARGE SCALE GENOMIC DNA]</scope>
    <source>
        <strain evidence="3">ATCC 25205 / DSM 745 / LMG 13164 / NCIMB 1802</strain>
    </source>
</reference>
<keyword evidence="1" id="KW-1133">Transmembrane helix</keyword>
<keyword evidence="1" id="KW-0812">Transmembrane</keyword>
<keyword evidence="3" id="KW-1185">Reference proteome</keyword>
<keyword evidence="1" id="KW-0472">Membrane</keyword>
<protein>
    <submittedName>
        <fullName evidence="2">Uncharacterized protein</fullName>
    </submittedName>
</protein>
<dbReference type="KEGG" id="cmr:Cycma_4340"/>
<dbReference type="HOGENOM" id="CLU_2141763_0_0_10"/>
<organism evidence="2 3">
    <name type="scientific">Cyclobacterium marinum (strain ATCC 25205 / DSM 745 / LMG 13164 / NCIMB 1802)</name>
    <name type="common">Flectobacillus marinus</name>
    <dbReference type="NCBI Taxonomy" id="880070"/>
    <lineage>
        <taxon>Bacteria</taxon>
        <taxon>Pseudomonadati</taxon>
        <taxon>Bacteroidota</taxon>
        <taxon>Cytophagia</taxon>
        <taxon>Cytophagales</taxon>
        <taxon>Cyclobacteriaceae</taxon>
        <taxon>Cyclobacterium</taxon>
    </lineage>
</organism>
<dbReference type="STRING" id="880070.Cycma_4340"/>
<dbReference type="AlphaFoldDB" id="G0IXP5"/>
<evidence type="ECO:0000313" key="3">
    <source>
        <dbReference type="Proteomes" id="UP000001635"/>
    </source>
</evidence>
<evidence type="ECO:0000256" key="1">
    <source>
        <dbReference type="SAM" id="Phobius"/>
    </source>
</evidence>
<evidence type="ECO:0000313" key="2">
    <source>
        <dbReference type="EMBL" id="AEL28042.1"/>
    </source>
</evidence>
<accession>G0IXP5</accession>
<dbReference type="Proteomes" id="UP000001635">
    <property type="component" value="Chromosome"/>
</dbReference>
<proteinExistence type="predicted"/>
<gene>
    <name evidence="2" type="ordered locus">Cycma_4340</name>
</gene>
<name>G0IXP5_CYCMS</name>
<dbReference type="OrthoDB" id="839582at2"/>
<sequence length="112" mass="13053">MDYLYIVIVSILIVSALMIVLLTNTKNSNNIILQGNKLTIFHPLKREDINLDADLQKWNVQKIQTLWRGKFYSLNLQLKSGKWNRLYSRNFTGKIAPVIEYLENTSPEKKAE</sequence>